<dbReference type="RefSeq" id="WP_066232469.1">
    <property type="nucleotide sequence ID" value="NZ_JALKTV010000008.1"/>
</dbReference>
<dbReference type="PATRIC" id="fig|46224.3.peg.3534"/>
<comment type="caution">
    <text evidence="1">The sequence shown here is derived from an EMBL/GenBank/DDBJ whole genome shotgun (WGS) entry which is preliminary data.</text>
</comment>
<dbReference type="OrthoDB" id="2454838at2"/>
<protein>
    <recommendedName>
        <fullName evidence="3">YqaI-like protein</fullName>
    </recommendedName>
</protein>
<dbReference type="Gene3D" id="3.30.40.30">
    <property type="entry name" value="YqaI domain"/>
    <property type="match status" value="1"/>
</dbReference>
<dbReference type="STRING" id="46224.B4102_3393"/>
<sequence length="69" mass="7760">MDHPIVTQIERTGYPNIVSQPEFAGTDINGNEVFEGDSIVLLPNGEMILEDDLEDYLIEELGFRFTTAE</sequence>
<evidence type="ECO:0008006" key="3">
    <source>
        <dbReference type="Google" id="ProtNLM"/>
    </source>
</evidence>
<reference evidence="1 2" key="1">
    <citation type="submission" date="2016-01" db="EMBL/GenBank/DDBJ databases">
        <title>Genome Sequences of Twelve Sporeforming Bacillus Species Isolated from Foods.</title>
        <authorList>
            <person name="Berendsen E.M."/>
            <person name="Wells-Bennik M.H."/>
            <person name="Krawcyk A.O."/>
            <person name="De Jong A."/>
            <person name="Holsappel S."/>
            <person name="Eijlander R.T."/>
            <person name="Kuipers O.P."/>
        </authorList>
    </citation>
    <scope>NUCLEOTIDE SEQUENCE [LARGE SCALE GENOMIC DNA]</scope>
    <source>
        <strain evidence="1 2">B4102</strain>
    </source>
</reference>
<dbReference type="Proteomes" id="UP000075666">
    <property type="component" value="Unassembled WGS sequence"/>
</dbReference>
<evidence type="ECO:0000313" key="1">
    <source>
        <dbReference type="EMBL" id="KYD03475.1"/>
    </source>
</evidence>
<dbReference type="AlphaFoldDB" id="A0A150KTN8"/>
<keyword evidence="2" id="KW-1185">Reference proteome</keyword>
<dbReference type="InterPro" id="IPR023118">
    <property type="entry name" value="YqaI_dom_sf"/>
</dbReference>
<evidence type="ECO:0000313" key="2">
    <source>
        <dbReference type="Proteomes" id="UP000075666"/>
    </source>
</evidence>
<dbReference type="SUPFAM" id="SSF160713">
    <property type="entry name" value="YqaI-like"/>
    <property type="match status" value="1"/>
</dbReference>
<proteinExistence type="predicted"/>
<gene>
    <name evidence="1" type="ORF">B4102_3393</name>
</gene>
<organism evidence="1 2">
    <name type="scientific">Heyndrickxia sporothermodurans</name>
    <dbReference type="NCBI Taxonomy" id="46224"/>
    <lineage>
        <taxon>Bacteria</taxon>
        <taxon>Bacillati</taxon>
        <taxon>Bacillota</taxon>
        <taxon>Bacilli</taxon>
        <taxon>Bacillales</taxon>
        <taxon>Bacillaceae</taxon>
        <taxon>Heyndrickxia</taxon>
    </lineage>
</organism>
<dbReference type="EMBL" id="LQYN01000069">
    <property type="protein sequence ID" value="KYD03475.1"/>
    <property type="molecule type" value="Genomic_DNA"/>
</dbReference>
<name>A0A150KTN8_9BACI</name>
<dbReference type="InterPro" id="IPR018474">
    <property type="entry name" value="Uncharacterised_Yqai"/>
</dbReference>
<dbReference type="Pfam" id="PF09466">
    <property type="entry name" value="Yqai"/>
    <property type="match status" value="1"/>
</dbReference>
<accession>A0A150KTN8</accession>